<keyword evidence="1" id="KW-0812">Transmembrane</keyword>
<dbReference type="AlphaFoldDB" id="A0A1I7U9K7"/>
<feature type="transmembrane region" description="Helical" evidence="1">
    <location>
        <begin position="20"/>
        <end position="43"/>
    </location>
</feature>
<proteinExistence type="predicted"/>
<evidence type="ECO:0000313" key="3">
    <source>
        <dbReference type="WBParaSite" id="Csp11.Scaffold629.g16254.t1"/>
    </source>
</evidence>
<organism evidence="2 3">
    <name type="scientific">Caenorhabditis tropicalis</name>
    <dbReference type="NCBI Taxonomy" id="1561998"/>
    <lineage>
        <taxon>Eukaryota</taxon>
        <taxon>Metazoa</taxon>
        <taxon>Ecdysozoa</taxon>
        <taxon>Nematoda</taxon>
        <taxon>Chromadorea</taxon>
        <taxon>Rhabditida</taxon>
        <taxon>Rhabditina</taxon>
        <taxon>Rhabditomorpha</taxon>
        <taxon>Rhabditoidea</taxon>
        <taxon>Rhabditidae</taxon>
        <taxon>Peloderinae</taxon>
        <taxon>Caenorhabditis</taxon>
    </lineage>
</organism>
<name>A0A1I7U9K7_9PELO</name>
<keyword evidence="1" id="KW-0472">Membrane</keyword>
<dbReference type="Proteomes" id="UP000095282">
    <property type="component" value="Unplaced"/>
</dbReference>
<accession>A0A1I7U9K7</accession>
<dbReference type="WBParaSite" id="Csp11.Scaffold629.g16254.t1">
    <property type="protein sequence ID" value="Csp11.Scaffold629.g16254.t1"/>
    <property type="gene ID" value="Csp11.Scaffold629.g16254"/>
</dbReference>
<reference evidence="3" key="1">
    <citation type="submission" date="2016-11" db="UniProtKB">
        <authorList>
            <consortium name="WormBaseParasite"/>
        </authorList>
    </citation>
    <scope>IDENTIFICATION</scope>
</reference>
<sequence length="72" mass="8507">MTLTSPATMYYFTDSMLPTVFFLSFSLFTIVFLAVLFTCKFHYDARIQRKTSRCHEQLIANERKIPYDLVKV</sequence>
<evidence type="ECO:0000256" key="1">
    <source>
        <dbReference type="SAM" id="Phobius"/>
    </source>
</evidence>
<evidence type="ECO:0000313" key="2">
    <source>
        <dbReference type="Proteomes" id="UP000095282"/>
    </source>
</evidence>
<keyword evidence="2" id="KW-1185">Reference proteome</keyword>
<protein>
    <submittedName>
        <fullName evidence="3">Neur_chan_memb domain-containing protein</fullName>
    </submittedName>
</protein>
<keyword evidence="1" id="KW-1133">Transmembrane helix</keyword>